<dbReference type="Gene3D" id="2.30.30.110">
    <property type="match status" value="1"/>
</dbReference>
<dbReference type="AlphaFoldDB" id="A0A9D2NI08"/>
<dbReference type="GO" id="GO:0006402">
    <property type="term" value="P:mRNA catabolic process"/>
    <property type="evidence" value="ECO:0007669"/>
    <property type="project" value="TreeGrafter"/>
</dbReference>
<dbReference type="InterPro" id="IPR003477">
    <property type="entry name" value="PemK-like"/>
</dbReference>
<gene>
    <name evidence="3" type="ORF">H9761_13810</name>
</gene>
<dbReference type="GO" id="GO:0016075">
    <property type="term" value="P:rRNA catabolic process"/>
    <property type="evidence" value="ECO:0007669"/>
    <property type="project" value="TreeGrafter"/>
</dbReference>
<evidence type="ECO:0000313" key="3">
    <source>
        <dbReference type="EMBL" id="HJC24759.1"/>
    </source>
</evidence>
<comment type="caution">
    <text evidence="3">The sequence shown here is derived from an EMBL/GenBank/DDBJ whole genome shotgun (WGS) entry which is preliminary data.</text>
</comment>
<organism evidence="3 4">
    <name type="scientific">Candidatus Eisenbergiella merdavium</name>
    <dbReference type="NCBI Taxonomy" id="2838551"/>
    <lineage>
        <taxon>Bacteria</taxon>
        <taxon>Bacillati</taxon>
        <taxon>Bacillota</taxon>
        <taxon>Clostridia</taxon>
        <taxon>Lachnospirales</taxon>
        <taxon>Lachnospiraceae</taxon>
        <taxon>Eisenbergiella</taxon>
    </lineage>
</organism>
<dbReference type="EMBL" id="DWWS01000047">
    <property type="protein sequence ID" value="HJC24759.1"/>
    <property type="molecule type" value="Genomic_DNA"/>
</dbReference>
<name>A0A9D2NI08_9FIRM</name>
<dbReference type="GO" id="GO:0004521">
    <property type="term" value="F:RNA endonuclease activity"/>
    <property type="evidence" value="ECO:0007669"/>
    <property type="project" value="TreeGrafter"/>
</dbReference>
<protein>
    <submittedName>
        <fullName evidence="3">Type II toxin-antitoxin system PemK/MazF family toxin</fullName>
    </submittedName>
</protein>
<reference evidence="3" key="1">
    <citation type="journal article" date="2021" name="PeerJ">
        <title>Extensive microbial diversity within the chicken gut microbiome revealed by metagenomics and culture.</title>
        <authorList>
            <person name="Gilroy R."/>
            <person name="Ravi A."/>
            <person name="Getino M."/>
            <person name="Pursley I."/>
            <person name="Horton D.L."/>
            <person name="Alikhan N.F."/>
            <person name="Baker D."/>
            <person name="Gharbi K."/>
            <person name="Hall N."/>
            <person name="Watson M."/>
            <person name="Adriaenssens E.M."/>
            <person name="Foster-Nyarko E."/>
            <person name="Jarju S."/>
            <person name="Secka A."/>
            <person name="Antonio M."/>
            <person name="Oren A."/>
            <person name="Chaudhuri R.R."/>
            <person name="La Ragione R."/>
            <person name="Hildebrand F."/>
            <person name="Pallen M.J."/>
        </authorList>
    </citation>
    <scope>NUCLEOTIDE SEQUENCE</scope>
    <source>
        <strain evidence="3">USAMLcec2-132</strain>
    </source>
</reference>
<dbReference type="GO" id="GO:0003677">
    <property type="term" value="F:DNA binding"/>
    <property type="evidence" value="ECO:0007669"/>
    <property type="project" value="InterPro"/>
</dbReference>
<dbReference type="Pfam" id="PF02452">
    <property type="entry name" value="PemK_toxin"/>
    <property type="match status" value="1"/>
</dbReference>
<dbReference type="Proteomes" id="UP000823891">
    <property type="component" value="Unassembled WGS sequence"/>
</dbReference>
<evidence type="ECO:0000313" key="4">
    <source>
        <dbReference type="Proteomes" id="UP000823891"/>
    </source>
</evidence>
<accession>A0A9D2NI08</accession>
<reference evidence="3" key="2">
    <citation type="submission" date="2021-04" db="EMBL/GenBank/DDBJ databases">
        <authorList>
            <person name="Gilroy R."/>
        </authorList>
    </citation>
    <scope>NUCLEOTIDE SEQUENCE</scope>
    <source>
        <strain evidence="3">USAMLcec2-132</strain>
    </source>
</reference>
<evidence type="ECO:0000256" key="2">
    <source>
        <dbReference type="ARBA" id="ARBA00022649"/>
    </source>
</evidence>
<evidence type="ECO:0000256" key="1">
    <source>
        <dbReference type="ARBA" id="ARBA00007521"/>
    </source>
</evidence>
<sequence>MRRYLRGEIYYANLDPVFGSEQSGFRPVLIIQNDIGNRYSPTVIVAPITSKPDVKTKLPTHCCLDLKNCLNEPSVVLLEQLRTLDKRRLKKYIGKLKKSSMNEVNRALAVSVGLSKFYLCQKECAEHLNQIAENNARQ</sequence>
<dbReference type="SUPFAM" id="SSF50118">
    <property type="entry name" value="Cell growth inhibitor/plasmid maintenance toxic component"/>
    <property type="match status" value="1"/>
</dbReference>
<keyword evidence="2" id="KW-1277">Toxin-antitoxin system</keyword>
<proteinExistence type="inferred from homology"/>
<dbReference type="InterPro" id="IPR011067">
    <property type="entry name" value="Plasmid_toxin/cell-grow_inhib"/>
</dbReference>
<dbReference type="PANTHER" id="PTHR33988:SF2">
    <property type="entry name" value="ENDORIBONUCLEASE MAZF"/>
    <property type="match status" value="1"/>
</dbReference>
<comment type="similarity">
    <text evidence="1">Belongs to the PemK/MazF family.</text>
</comment>
<dbReference type="PANTHER" id="PTHR33988">
    <property type="entry name" value="ENDORIBONUCLEASE MAZF-RELATED"/>
    <property type="match status" value="1"/>
</dbReference>